<evidence type="ECO:0000256" key="5">
    <source>
        <dbReference type="ARBA" id="ARBA00022927"/>
    </source>
</evidence>
<feature type="compositionally biased region" description="Polar residues" evidence="9">
    <location>
        <begin position="181"/>
        <end position="192"/>
    </location>
</feature>
<dbReference type="CDD" id="cd11685">
    <property type="entry name" value="UEV_TSG101-like"/>
    <property type="match status" value="1"/>
</dbReference>
<dbReference type="Proteomes" id="UP001219567">
    <property type="component" value="Chromosome 1"/>
</dbReference>
<dbReference type="PROSITE" id="PS51312">
    <property type="entry name" value="SB"/>
    <property type="match status" value="1"/>
</dbReference>
<accession>A0AAJ5YN35</accession>
<evidence type="ECO:0000256" key="10">
    <source>
        <dbReference type="SAM" id="SignalP"/>
    </source>
</evidence>
<dbReference type="InterPro" id="IPR052070">
    <property type="entry name" value="ESCRT-I_UEV_domain"/>
</dbReference>
<dbReference type="SUPFAM" id="SSF140111">
    <property type="entry name" value="Endosomal sorting complex assembly domain"/>
    <property type="match status" value="1"/>
</dbReference>
<dbReference type="PANTHER" id="PTHR23306">
    <property type="entry name" value="TUMOR SUSCEPTIBILITY GENE 101 PROTEIN-RELATED"/>
    <property type="match status" value="1"/>
</dbReference>
<comment type="similarity">
    <text evidence="2">Belongs to the ubiquitin-conjugating enzyme family. UEV subfamily.</text>
</comment>
<keyword evidence="3 7" id="KW-0813">Transport</keyword>
<keyword evidence="6 8" id="KW-0175">Coiled coil</keyword>
<feature type="domain" description="SB" evidence="11">
    <location>
        <begin position="304"/>
        <end position="370"/>
    </location>
</feature>
<feature type="coiled-coil region" evidence="8">
    <location>
        <begin position="218"/>
        <end position="252"/>
    </location>
</feature>
<dbReference type="InterPro" id="IPR017916">
    <property type="entry name" value="SB_dom"/>
</dbReference>
<reference evidence="13 14" key="1">
    <citation type="submission" date="2023-03" db="EMBL/GenBank/DDBJ databases">
        <title>Mating type loci evolution in Malassezia.</title>
        <authorList>
            <person name="Coelho M.A."/>
        </authorList>
    </citation>
    <scope>NUCLEOTIDE SEQUENCE [LARGE SCALE GENOMIC DNA]</scope>
    <source>
        <strain evidence="13 14">CBS 9725</strain>
    </source>
</reference>
<keyword evidence="4" id="KW-0967">Endosome</keyword>
<dbReference type="Gene3D" id="6.10.140.820">
    <property type="match status" value="1"/>
</dbReference>
<dbReference type="Pfam" id="PF09454">
    <property type="entry name" value="Vps23_core"/>
    <property type="match status" value="1"/>
</dbReference>
<evidence type="ECO:0000256" key="3">
    <source>
        <dbReference type="ARBA" id="ARBA00022448"/>
    </source>
</evidence>
<dbReference type="SUPFAM" id="SSF54495">
    <property type="entry name" value="UBC-like"/>
    <property type="match status" value="1"/>
</dbReference>
<evidence type="ECO:0000313" key="14">
    <source>
        <dbReference type="Proteomes" id="UP001219567"/>
    </source>
</evidence>
<dbReference type="Pfam" id="PF05743">
    <property type="entry name" value="UEV"/>
    <property type="match status" value="1"/>
</dbReference>
<evidence type="ECO:0000259" key="12">
    <source>
        <dbReference type="PROSITE" id="PS51322"/>
    </source>
</evidence>
<dbReference type="InterPro" id="IPR037202">
    <property type="entry name" value="ESCRT_assembly_dom"/>
</dbReference>
<evidence type="ECO:0000256" key="6">
    <source>
        <dbReference type="ARBA" id="ARBA00023054"/>
    </source>
</evidence>
<feature type="signal peptide" evidence="10">
    <location>
        <begin position="1"/>
        <end position="17"/>
    </location>
</feature>
<organism evidence="13 14">
    <name type="scientific">Malassezia yamatoensis</name>
    <dbReference type="NCBI Taxonomy" id="253288"/>
    <lineage>
        <taxon>Eukaryota</taxon>
        <taxon>Fungi</taxon>
        <taxon>Dikarya</taxon>
        <taxon>Basidiomycota</taxon>
        <taxon>Ustilaginomycotina</taxon>
        <taxon>Malasseziomycetes</taxon>
        <taxon>Malasseziales</taxon>
        <taxon>Malasseziaceae</taxon>
        <taxon>Malassezia</taxon>
    </lineage>
</organism>
<dbReference type="GO" id="GO:0043162">
    <property type="term" value="P:ubiquitin-dependent protein catabolic process via the multivesicular body sorting pathway"/>
    <property type="evidence" value="ECO:0007669"/>
    <property type="project" value="UniProtKB-ARBA"/>
</dbReference>
<dbReference type="EMBL" id="CP119943">
    <property type="protein sequence ID" value="WFC97324.1"/>
    <property type="molecule type" value="Genomic_DNA"/>
</dbReference>
<dbReference type="GO" id="GO:0000813">
    <property type="term" value="C:ESCRT I complex"/>
    <property type="evidence" value="ECO:0007669"/>
    <property type="project" value="TreeGrafter"/>
</dbReference>
<feature type="domain" description="UEV" evidence="12">
    <location>
        <begin position="1"/>
        <end position="98"/>
    </location>
</feature>
<dbReference type="AlphaFoldDB" id="A0AAJ5YN35"/>
<dbReference type="Gene3D" id="3.10.110.10">
    <property type="entry name" value="Ubiquitin Conjugating Enzyme"/>
    <property type="match status" value="1"/>
</dbReference>
<feature type="chain" id="PRO_5042488921" evidence="10">
    <location>
        <begin position="18"/>
        <end position="370"/>
    </location>
</feature>
<dbReference type="PROSITE" id="PS51322">
    <property type="entry name" value="UEV"/>
    <property type="match status" value="1"/>
</dbReference>
<keyword evidence="14" id="KW-1185">Reference proteome</keyword>
<dbReference type="GO" id="GO:0043130">
    <property type="term" value="F:ubiquitin binding"/>
    <property type="evidence" value="ECO:0007669"/>
    <property type="project" value="TreeGrafter"/>
</dbReference>
<dbReference type="GO" id="GO:0006886">
    <property type="term" value="P:intracellular protein transport"/>
    <property type="evidence" value="ECO:0007669"/>
    <property type="project" value="UniProtKB-ARBA"/>
</dbReference>
<dbReference type="InterPro" id="IPR008883">
    <property type="entry name" value="UEV_N"/>
</dbReference>
<evidence type="ECO:0000256" key="1">
    <source>
        <dbReference type="ARBA" id="ARBA00004177"/>
    </source>
</evidence>
<dbReference type="PANTHER" id="PTHR23306:SF3">
    <property type="entry name" value="TUMOR SUPPRESSOR PROTEIN 101"/>
    <property type="match status" value="1"/>
</dbReference>
<keyword evidence="5 7" id="KW-0653">Protein transport</keyword>
<protein>
    <submittedName>
        <fullName evidence="13">Suppressor protein stp22 of temperature-sensitive alpha-factor receptor and arginine permease</fullName>
    </submittedName>
</protein>
<evidence type="ECO:0000256" key="9">
    <source>
        <dbReference type="SAM" id="MobiDB-lite"/>
    </source>
</evidence>
<keyword evidence="13" id="KW-0675">Receptor</keyword>
<proteinExistence type="inferred from homology"/>
<comment type="subcellular location">
    <subcellularLocation>
        <location evidence="1">Endosome</location>
    </subcellularLocation>
</comment>
<feature type="compositionally biased region" description="Polar residues" evidence="9">
    <location>
        <begin position="152"/>
        <end position="169"/>
    </location>
</feature>
<feature type="region of interest" description="Disordered" evidence="9">
    <location>
        <begin position="128"/>
        <end position="193"/>
    </location>
</feature>
<evidence type="ECO:0000313" key="13">
    <source>
        <dbReference type="EMBL" id="WFC97324.1"/>
    </source>
</evidence>
<dbReference type="GO" id="GO:0072666">
    <property type="term" value="P:establishment of protein localization to vacuole"/>
    <property type="evidence" value="ECO:0007669"/>
    <property type="project" value="UniProtKB-ARBA"/>
</dbReference>
<evidence type="ECO:0000256" key="7">
    <source>
        <dbReference type="PROSITE-ProRule" id="PRU00644"/>
    </source>
</evidence>
<evidence type="ECO:0000256" key="4">
    <source>
        <dbReference type="ARBA" id="ARBA00022753"/>
    </source>
</evidence>
<evidence type="ECO:0000259" key="11">
    <source>
        <dbReference type="PROSITE" id="PS51312"/>
    </source>
</evidence>
<dbReference type="InterPro" id="IPR016135">
    <property type="entry name" value="UBQ-conjugating_enzyme/RWD"/>
</dbReference>
<keyword evidence="10" id="KW-0732">Signal</keyword>
<sequence length="370" mass="41184">MLLLLLDGTLPVEYANATYNIPMNIWIPREYPARPPILYVAPTKEMEIRRSFHVDPSGCVRPEEVEHWTKKSEAANLATLLRACQHLFHNEPPVVAKLRQPNAAASSSRNTSASFMHASDSRISNLRTFQQHGPGKPDVPVHKPMVPPRPPTSNSLVESPHGSSPTWSTKPPIGRHPGTVKQESAHATNDSQPRVLESGAAPIRPVNPQLAALQNAVYEKLSARRLELRDSLNQANQQLQTTSEELQRGKLAIHDEIQRLHAVRSICETRQSNLARIMHAAQQQIADLHARPNIVVDNMLSATSLAENQLVQLVADDAALEDTMYQLGRALYAEELSLDQFLRQARVLSQEQFFRRALAKKIIGGLRSSS</sequence>
<gene>
    <name evidence="13" type="primary">STP22</name>
    <name evidence="13" type="ORF">MYAM1_000034</name>
</gene>
<evidence type="ECO:0000256" key="2">
    <source>
        <dbReference type="ARBA" id="ARBA00009594"/>
    </source>
</evidence>
<name>A0AAJ5YN35_9BASI</name>
<evidence type="ECO:0000256" key="8">
    <source>
        <dbReference type="SAM" id="Coils"/>
    </source>
</evidence>